<feature type="domain" description="Mannose-1-phosphate guanyltransferase C-terminal" evidence="21">
    <location>
        <begin position="269"/>
        <end position="348"/>
    </location>
</feature>
<sequence length="474" mass="51028">MAPAKAGKEIKLACIILAAGHGTRMKSLLAKVLHPIYGRPMLDYALETALALKPARTIVVVNRQFDTENFPLPKGARYAIQKEQKGTANAVSAGVSALGKSFKGTTLVLNGDTPLVTPGTLKRFLRLHKKNRNKLSVLSFTAYDPTGYGRILRDEDGRAIAIVEEKDATGDEQDICEVNSGVYALEHAALPLLKSIKKNRKKGEYYLTDIVELASEKKLQAGVFCQGDEDEFLGINSRLDLARAHEALRLLKIKELLEKGVTLIDPASTYIAPEVKVAKDTCIYPNVFLHGRTKIGKGCTIYPNVRIIDSTIRDGAVIKDSCLIEEAIVGKDAFVGPMAHLRPLTRLGKGAKVGNFVETKRSTIGEGSKAMHLSYIGDTTVGKHANIGAGTVTCNYDGKAKHHTVIGDGVFIGSGSQLVAPVNIGKGSYVGAGSTITRDVSAGSLSITRAEQKTLKGWAAKKTVKPSKKKKKKK</sequence>
<protein>
    <submittedName>
        <fullName evidence="22">Uncharacterized protein</fullName>
    </submittedName>
</protein>
<gene>
    <name evidence="22" type="ORF">LCGC14_1982020</name>
</gene>
<dbReference type="GO" id="GO:0000902">
    <property type="term" value="P:cell morphogenesis"/>
    <property type="evidence" value="ECO:0007669"/>
    <property type="project" value="InterPro"/>
</dbReference>
<dbReference type="GO" id="GO:0006048">
    <property type="term" value="P:UDP-N-acetylglucosamine biosynthetic process"/>
    <property type="evidence" value="ECO:0007669"/>
    <property type="project" value="InterPro"/>
</dbReference>
<accession>A0A0F9I5N2</accession>
<dbReference type="InterPro" id="IPR029044">
    <property type="entry name" value="Nucleotide-diphossugar_trans"/>
</dbReference>
<proteinExistence type="inferred from homology"/>
<dbReference type="CDD" id="cd03353">
    <property type="entry name" value="LbH_GlmU_C"/>
    <property type="match status" value="1"/>
</dbReference>
<keyword evidence="7" id="KW-0963">Cytoplasm</keyword>
<dbReference type="GO" id="GO:0009252">
    <property type="term" value="P:peptidoglycan biosynthetic process"/>
    <property type="evidence" value="ECO:0007669"/>
    <property type="project" value="UniProtKB-KW"/>
</dbReference>
<evidence type="ECO:0000256" key="13">
    <source>
        <dbReference type="ARBA" id="ARBA00022960"/>
    </source>
</evidence>
<dbReference type="Gene3D" id="3.90.550.10">
    <property type="entry name" value="Spore Coat Polysaccharide Biosynthesis Protein SpsA, Chain A"/>
    <property type="match status" value="1"/>
</dbReference>
<evidence type="ECO:0000256" key="3">
    <source>
        <dbReference type="ARBA" id="ARBA00005166"/>
    </source>
</evidence>
<dbReference type="AlphaFoldDB" id="A0A0F9I5N2"/>
<evidence type="ECO:0000256" key="10">
    <source>
        <dbReference type="ARBA" id="ARBA00022723"/>
    </source>
</evidence>
<dbReference type="InterPro" id="IPR005882">
    <property type="entry name" value="Bifunctional_GlmU"/>
</dbReference>
<evidence type="ECO:0000256" key="6">
    <source>
        <dbReference type="ARBA" id="ARBA00007947"/>
    </source>
</evidence>
<evidence type="ECO:0000259" key="20">
    <source>
        <dbReference type="Pfam" id="PF00483"/>
    </source>
</evidence>
<dbReference type="InterPro" id="IPR056729">
    <property type="entry name" value="GMPPB_C"/>
</dbReference>
<dbReference type="GO" id="GO:0005737">
    <property type="term" value="C:cytoplasm"/>
    <property type="evidence" value="ECO:0007669"/>
    <property type="project" value="UniProtKB-SubCell"/>
</dbReference>
<dbReference type="SUPFAM" id="SSF53448">
    <property type="entry name" value="Nucleotide-diphospho-sugar transferases"/>
    <property type="match status" value="1"/>
</dbReference>
<dbReference type="InterPro" id="IPR005835">
    <property type="entry name" value="NTP_transferase_dom"/>
</dbReference>
<evidence type="ECO:0000256" key="1">
    <source>
        <dbReference type="ARBA" id="ARBA00001946"/>
    </source>
</evidence>
<dbReference type="InterPro" id="IPR018357">
    <property type="entry name" value="Hexapep_transf_CS"/>
</dbReference>
<dbReference type="SUPFAM" id="SSF51161">
    <property type="entry name" value="Trimeric LpxA-like enzymes"/>
    <property type="match status" value="1"/>
</dbReference>
<dbReference type="NCBIfam" id="TIGR01173">
    <property type="entry name" value="glmU"/>
    <property type="match status" value="1"/>
</dbReference>
<evidence type="ECO:0000256" key="4">
    <source>
        <dbReference type="ARBA" id="ARBA00005208"/>
    </source>
</evidence>
<evidence type="ECO:0000256" key="18">
    <source>
        <dbReference type="ARBA" id="ARBA00048247"/>
    </source>
</evidence>
<comment type="subcellular location">
    <subcellularLocation>
        <location evidence="2">Cytoplasm</location>
    </subcellularLocation>
</comment>
<dbReference type="GO" id="GO:0003977">
    <property type="term" value="F:UDP-N-acetylglucosamine diphosphorylase activity"/>
    <property type="evidence" value="ECO:0007669"/>
    <property type="project" value="UniProtKB-EC"/>
</dbReference>
<keyword evidence="12" id="KW-0460">Magnesium</keyword>
<evidence type="ECO:0000256" key="11">
    <source>
        <dbReference type="ARBA" id="ARBA00022737"/>
    </source>
</evidence>
<dbReference type="InterPro" id="IPR038009">
    <property type="entry name" value="GlmU_C_LbH"/>
</dbReference>
<keyword evidence="17" id="KW-0961">Cell wall biogenesis/degradation</keyword>
<keyword evidence="11" id="KW-0677">Repeat</keyword>
<dbReference type="CDD" id="cd02540">
    <property type="entry name" value="GT2_GlmU_N_bac"/>
    <property type="match status" value="1"/>
</dbReference>
<reference evidence="22" key="1">
    <citation type="journal article" date="2015" name="Nature">
        <title>Complex archaea that bridge the gap between prokaryotes and eukaryotes.</title>
        <authorList>
            <person name="Spang A."/>
            <person name="Saw J.H."/>
            <person name="Jorgensen S.L."/>
            <person name="Zaremba-Niedzwiedzka K."/>
            <person name="Martijn J."/>
            <person name="Lind A.E."/>
            <person name="van Eijk R."/>
            <person name="Schleper C."/>
            <person name="Guy L."/>
            <person name="Ettema T.J."/>
        </authorList>
    </citation>
    <scope>NUCLEOTIDE SEQUENCE</scope>
</reference>
<dbReference type="GO" id="GO:0000287">
    <property type="term" value="F:magnesium ion binding"/>
    <property type="evidence" value="ECO:0007669"/>
    <property type="project" value="InterPro"/>
</dbReference>
<keyword evidence="16" id="KW-0012">Acyltransferase</keyword>
<dbReference type="EMBL" id="LAZR01022196">
    <property type="protein sequence ID" value="KKL82712.1"/>
    <property type="molecule type" value="Genomic_DNA"/>
</dbReference>
<evidence type="ECO:0000256" key="12">
    <source>
        <dbReference type="ARBA" id="ARBA00022842"/>
    </source>
</evidence>
<dbReference type="HAMAP" id="MF_01631">
    <property type="entry name" value="GlmU"/>
    <property type="match status" value="1"/>
</dbReference>
<feature type="domain" description="Nucleotidyl transferase" evidence="20">
    <location>
        <begin position="15"/>
        <end position="225"/>
    </location>
</feature>
<comment type="pathway">
    <text evidence="4">Nucleotide-sugar biosynthesis; UDP-N-acetyl-alpha-D-glucosamine biosynthesis; UDP-N-acetyl-alpha-D-glucosamine from N-acetyl-alpha-D-glucosamine 1-phosphate: step 1/1.</text>
</comment>
<dbReference type="InterPro" id="IPR050065">
    <property type="entry name" value="GlmU-like"/>
</dbReference>
<evidence type="ECO:0000256" key="2">
    <source>
        <dbReference type="ARBA" id="ARBA00004496"/>
    </source>
</evidence>
<dbReference type="Gene3D" id="2.160.10.10">
    <property type="entry name" value="Hexapeptide repeat proteins"/>
    <property type="match status" value="1"/>
</dbReference>
<dbReference type="PANTHER" id="PTHR43584:SF3">
    <property type="entry name" value="BIFUNCTIONAL PROTEIN GLMU"/>
    <property type="match status" value="1"/>
</dbReference>
<evidence type="ECO:0000256" key="16">
    <source>
        <dbReference type="ARBA" id="ARBA00023315"/>
    </source>
</evidence>
<keyword evidence="15" id="KW-0511">Multifunctional enzyme</keyword>
<evidence type="ECO:0000256" key="14">
    <source>
        <dbReference type="ARBA" id="ARBA00022984"/>
    </source>
</evidence>
<comment type="catalytic activity">
    <reaction evidence="18">
        <text>alpha-D-glucosamine 1-phosphate + acetyl-CoA = N-acetyl-alpha-D-glucosamine 1-phosphate + CoA + H(+)</text>
        <dbReference type="Rhea" id="RHEA:13725"/>
        <dbReference type="ChEBI" id="CHEBI:15378"/>
        <dbReference type="ChEBI" id="CHEBI:57287"/>
        <dbReference type="ChEBI" id="CHEBI:57288"/>
        <dbReference type="ChEBI" id="CHEBI:57776"/>
        <dbReference type="ChEBI" id="CHEBI:58516"/>
        <dbReference type="EC" id="2.3.1.157"/>
    </reaction>
</comment>
<keyword evidence="13" id="KW-0133">Cell shape</keyword>
<organism evidence="22">
    <name type="scientific">marine sediment metagenome</name>
    <dbReference type="NCBI Taxonomy" id="412755"/>
    <lineage>
        <taxon>unclassified sequences</taxon>
        <taxon>metagenomes</taxon>
        <taxon>ecological metagenomes</taxon>
    </lineage>
</organism>
<dbReference type="Pfam" id="PF00132">
    <property type="entry name" value="Hexapep"/>
    <property type="match status" value="1"/>
</dbReference>
<keyword evidence="10" id="KW-0479">Metal-binding</keyword>
<evidence type="ECO:0000256" key="19">
    <source>
        <dbReference type="ARBA" id="ARBA00048493"/>
    </source>
</evidence>
<evidence type="ECO:0000259" key="21">
    <source>
        <dbReference type="Pfam" id="PF25087"/>
    </source>
</evidence>
<dbReference type="PROSITE" id="PS00101">
    <property type="entry name" value="HEXAPEP_TRANSFERASES"/>
    <property type="match status" value="1"/>
</dbReference>
<dbReference type="Pfam" id="PF00483">
    <property type="entry name" value="NTP_transferase"/>
    <property type="match status" value="1"/>
</dbReference>
<evidence type="ECO:0000256" key="5">
    <source>
        <dbReference type="ARBA" id="ARBA00007707"/>
    </source>
</evidence>
<evidence type="ECO:0000256" key="9">
    <source>
        <dbReference type="ARBA" id="ARBA00022695"/>
    </source>
</evidence>
<evidence type="ECO:0000256" key="7">
    <source>
        <dbReference type="ARBA" id="ARBA00022490"/>
    </source>
</evidence>
<evidence type="ECO:0000256" key="17">
    <source>
        <dbReference type="ARBA" id="ARBA00023316"/>
    </source>
</evidence>
<dbReference type="GO" id="GO:0019134">
    <property type="term" value="F:glucosamine-1-phosphate N-acetyltransferase activity"/>
    <property type="evidence" value="ECO:0007669"/>
    <property type="project" value="UniProtKB-EC"/>
</dbReference>
<keyword evidence="8" id="KW-0808">Transferase</keyword>
<evidence type="ECO:0000313" key="22">
    <source>
        <dbReference type="EMBL" id="KKL82712.1"/>
    </source>
</evidence>
<comment type="catalytic activity">
    <reaction evidence="19">
        <text>N-acetyl-alpha-D-glucosamine 1-phosphate + UTP + H(+) = UDP-N-acetyl-alpha-D-glucosamine + diphosphate</text>
        <dbReference type="Rhea" id="RHEA:13509"/>
        <dbReference type="ChEBI" id="CHEBI:15378"/>
        <dbReference type="ChEBI" id="CHEBI:33019"/>
        <dbReference type="ChEBI" id="CHEBI:46398"/>
        <dbReference type="ChEBI" id="CHEBI:57705"/>
        <dbReference type="ChEBI" id="CHEBI:57776"/>
        <dbReference type="EC" id="2.7.7.23"/>
    </reaction>
</comment>
<keyword evidence="14" id="KW-0573">Peptidoglycan synthesis</keyword>
<comment type="similarity">
    <text evidence="6">In the N-terminal section; belongs to the N-acetylglucosamine-1-phosphate uridyltransferase family.</text>
</comment>
<comment type="caution">
    <text evidence="22">The sequence shown here is derived from an EMBL/GenBank/DDBJ whole genome shotgun (WGS) entry which is preliminary data.</text>
</comment>
<dbReference type="InterPro" id="IPR001451">
    <property type="entry name" value="Hexapep"/>
</dbReference>
<comment type="cofactor">
    <cofactor evidence="1">
        <name>Mg(2+)</name>
        <dbReference type="ChEBI" id="CHEBI:18420"/>
    </cofactor>
</comment>
<evidence type="ECO:0000256" key="15">
    <source>
        <dbReference type="ARBA" id="ARBA00023268"/>
    </source>
</evidence>
<name>A0A0F9I5N2_9ZZZZ</name>
<dbReference type="PANTHER" id="PTHR43584">
    <property type="entry name" value="NUCLEOTIDYL TRANSFERASE"/>
    <property type="match status" value="1"/>
</dbReference>
<keyword evidence="9" id="KW-0548">Nucleotidyltransferase</keyword>
<comment type="pathway">
    <text evidence="3">Nucleotide-sugar biosynthesis; UDP-N-acetyl-alpha-D-glucosamine biosynthesis; N-acetyl-alpha-D-glucosamine 1-phosphate from alpha-D-glucosamine 6-phosphate (route II): step 2/2.</text>
</comment>
<evidence type="ECO:0000256" key="8">
    <source>
        <dbReference type="ARBA" id="ARBA00022679"/>
    </source>
</evidence>
<dbReference type="Pfam" id="PF25087">
    <property type="entry name" value="GMPPB_C"/>
    <property type="match status" value="1"/>
</dbReference>
<comment type="similarity">
    <text evidence="5">In the C-terminal section; belongs to the transferase hexapeptide repeat family.</text>
</comment>
<dbReference type="GO" id="GO:0071555">
    <property type="term" value="P:cell wall organization"/>
    <property type="evidence" value="ECO:0007669"/>
    <property type="project" value="UniProtKB-KW"/>
</dbReference>
<dbReference type="GO" id="GO:0008360">
    <property type="term" value="P:regulation of cell shape"/>
    <property type="evidence" value="ECO:0007669"/>
    <property type="project" value="UniProtKB-KW"/>
</dbReference>
<dbReference type="InterPro" id="IPR011004">
    <property type="entry name" value="Trimer_LpxA-like_sf"/>
</dbReference>